<organism evidence="8 9">
    <name type="scientific">Suhomyces tanzawaensis NRRL Y-17324</name>
    <dbReference type="NCBI Taxonomy" id="984487"/>
    <lineage>
        <taxon>Eukaryota</taxon>
        <taxon>Fungi</taxon>
        <taxon>Dikarya</taxon>
        <taxon>Ascomycota</taxon>
        <taxon>Saccharomycotina</taxon>
        <taxon>Pichiomycetes</taxon>
        <taxon>Debaryomycetaceae</taxon>
        <taxon>Suhomyces</taxon>
    </lineage>
</organism>
<evidence type="ECO:0000259" key="7">
    <source>
        <dbReference type="Pfam" id="PF01490"/>
    </source>
</evidence>
<keyword evidence="3 6" id="KW-0812">Transmembrane</keyword>
<name>A0A1E4SB47_9ASCO</name>
<dbReference type="Pfam" id="PF01490">
    <property type="entry name" value="Aa_trans"/>
    <property type="match status" value="1"/>
</dbReference>
<reference evidence="9" key="1">
    <citation type="submission" date="2016-05" db="EMBL/GenBank/DDBJ databases">
        <title>Comparative genomics of biotechnologically important yeasts.</title>
        <authorList>
            <consortium name="DOE Joint Genome Institute"/>
            <person name="Riley R."/>
            <person name="Haridas S."/>
            <person name="Wolfe K.H."/>
            <person name="Lopes M.R."/>
            <person name="Hittinger C.T."/>
            <person name="Goker M."/>
            <person name="Salamov A."/>
            <person name="Wisecaver J."/>
            <person name="Long T.M."/>
            <person name="Aerts A.L."/>
            <person name="Barry K."/>
            <person name="Choi C."/>
            <person name="Clum A."/>
            <person name="Coughlan A.Y."/>
            <person name="Deshpande S."/>
            <person name="Douglass A.P."/>
            <person name="Hanson S.J."/>
            <person name="Klenk H.-P."/>
            <person name="Labutti K."/>
            <person name="Lapidus A."/>
            <person name="Lindquist E."/>
            <person name="Lipzen A."/>
            <person name="Meier-Kolthoff J.P."/>
            <person name="Ohm R.A."/>
            <person name="Otillar R.P."/>
            <person name="Pangilinan J."/>
            <person name="Peng Y."/>
            <person name="Rokas A."/>
            <person name="Rosa C.A."/>
            <person name="Scheuner C."/>
            <person name="Sibirny A.A."/>
            <person name="Slot J.C."/>
            <person name="Stielow J.B."/>
            <person name="Sun H."/>
            <person name="Kurtzman C.P."/>
            <person name="Blackwell M."/>
            <person name="Grigoriev I.V."/>
            <person name="Jeffries T.W."/>
        </authorList>
    </citation>
    <scope>NUCLEOTIDE SEQUENCE [LARGE SCALE GENOMIC DNA]</scope>
    <source>
        <strain evidence="9">NRRL Y-17324</strain>
    </source>
</reference>
<feature type="transmembrane region" description="Helical" evidence="6">
    <location>
        <begin position="286"/>
        <end position="306"/>
    </location>
</feature>
<dbReference type="Proteomes" id="UP000094285">
    <property type="component" value="Unassembled WGS sequence"/>
</dbReference>
<feature type="transmembrane region" description="Helical" evidence="6">
    <location>
        <begin position="144"/>
        <end position="166"/>
    </location>
</feature>
<dbReference type="GO" id="GO:0016020">
    <property type="term" value="C:membrane"/>
    <property type="evidence" value="ECO:0007669"/>
    <property type="project" value="UniProtKB-SubCell"/>
</dbReference>
<keyword evidence="4 6" id="KW-1133">Transmembrane helix</keyword>
<evidence type="ECO:0000256" key="5">
    <source>
        <dbReference type="ARBA" id="ARBA00023136"/>
    </source>
</evidence>
<feature type="transmembrane region" description="Helical" evidence="6">
    <location>
        <begin position="262"/>
        <end position="280"/>
    </location>
</feature>
<evidence type="ECO:0000256" key="3">
    <source>
        <dbReference type="ARBA" id="ARBA00022692"/>
    </source>
</evidence>
<feature type="transmembrane region" description="Helical" evidence="6">
    <location>
        <begin position="344"/>
        <end position="366"/>
    </location>
</feature>
<feature type="transmembrane region" description="Helical" evidence="6">
    <location>
        <begin position="64"/>
        <end position="81"/>
    </location>
</feature>
<accession>A0A1E4SB47</accession>
<comment type="subcellular location">
    <subcellularLocation>
        <location evidence="1">Membrane</location>
        <topology evidence="1">Multi-pass membrane protein</topology>
    </subcellularLocation>
</comment>
<feature type="transmembrane region" description="Helical" evidence="6">
    <location>
        <begin position="178"/>
        <end position="200"/>
    </location>
</feature>
<evidence type="ECO:0000313" key="8">
    <source>
        <dbReference type="EMBL" id="ODV76729.1"/>
    </source>
</evidence>
<evidence type="ECO:0000256" key="2">
    <source>
        <dbReference type="ARBA" id="ARBA00008066"/>
    </source>
</evidence>
<dbReference type="PANTHER" id="PTHR22950">
    <property type="entry name" value="AMINO ACID TRANSPORTER"/>
    <property type="match status" value="1"/>
</dbReference>
<sequence>MYLSLDSDKYPLKSYGDLVGRVCGEKIRYAADLLQSLQLLCNVAVIVLGNGQGLSQVTKGKGCYTILILVWALAGMIVGQIRTLQKFGFLANFAIWLNVFVIIATMVSVAHMAPNYAANPGVPIGPVITKAVVSGSGTGQFSNQLVACMNIVYSYGGAIVFIEFMAEMRRPYDFWKGMILAQSFIFIVYLIYGLFVYSQLGQFVVNPANQGISGYAMQTVTNVFNFVSAVIAAALYGNIAIKVIFNTCIEKTFHVIALSVQRVIWTVSVVVYWALAFVIASAIPQFSALTSLVGAVCILQFTYTFPPLIKLIFDLRICDLEINQGTSTSWFNMKRIFNAYKPKFFLNTLHILFFLASLATAGLGIYSSAETLKESYSSGATTSFTCKSPIA</sequence>
<evidence type="ECO:0000256" key="4">
    <source>
        <dbReference type="ARBA" id="ARBA00022989"/>
    </source>
</evidence>
<keyword evidence="9" id="KW-1185">Reference proteome</keyword>
<dbReference type="InterPro" id="IPR013057">
    <property type="entry name" value="AA_transpt_TM"/>
</dbReference>
<gene>
    <name evidence="8" type="ORF">CANTADRAFT_86508</name>
</gene>
<evidence type="ECO:0000313" key="9">
    <source>
        <dbReference type="Proteomes" id="UP000094285"/>
    </source>
</evidence>
<feature type="transmembrane region" description="Helical" evidence="6">
    <location>
        <begin position="93"/>
        <end position="113"/>
    </location>
</feature>
<dbReference type="OrthoDB" id="40134at2759"/>
<dbReference type="EMBL" id="KV453917">
    <property type="protein sequence ID" value="ODV76729.1"/>
    <property type="molecule type" value="Genomic_DNA"/>
</dbReference>
<evidence type="ECO:0000256" key="1">
    <source>
        <dbReference type="ARBA" id="ARBA00004141"/>
    </source>
</evidence>
<protein>
    <recommendedName>
        <fullName evidence="7">Amino acid transporter transmembrane domain-containing protein</fullName>
    </recommendedName>
</protein>
<dbReference type="STRING" id="984487.A0A1E4SB47"/>
<dbReference type="RefSeq" id="XP_020061851.1">
    <property type="nucleotide sequence ID" value="XM_020211324.1"/>
</dbReference>
<keyword evidence="5 6" id="KW-0472">Membrane</keyword>
<dbReference type="GO" id="GO:0015179">
    <property type="term" value="F:L-amino acid transmembrane transporter activity"/>
    <property type="evidence" value="ECO:0007669"/>
    <property type="project" value="TreeGrafter"/>
</dbReference>
<comment type="similarity">
    <text evidence="2">Belongs to the amino acid/polyamine transporter 2 family.</text>
</comment>
<dbReference type="PANTHER" id="PTHR22950:SF461">
    <property type="entry name" value="AMINO ACID TRANSPORTER TRANSMEMBRANE DOMAIN-CONTAINING PROTEIN"/>
    <property type="match status" value="1"/>
</dbReference>
<dbReference type="AlphaFoldDB" id="A0A1E4SB47"/>
<evidence type="ECO:0000256" key="6">
    <source>
        <dbReference type="SAM" id="Phobius"/>
    </source>
</evidence>
<feature type="transmembrane region" description="Helical" evidence="6">
    <location>
        <begin position="220"/>
        <end position="241"/>
    </location>
</feature>
<proteinExistence type="inferred from homology"/>
<dbReference type="GeneID" id="30985460"/>
<feature type="domain" description="Amino acid transporter transmembrane" evidence="7">
    <location>
        <begin position="12"/>
        <end position="334"/>
    </location>
</feature>